<protein>
    <recommendedName>
        <fullName evidence="4">YDG domain-containing protein</fullName>
    </recommendedName>
</protein>
<dbReference type="EMBL" id="JBBBZM010000002">
    <property type="protein sequence ID" value="KAL0640601.1"/>
    <property type="molecule type" value="Genomic_DNA"/>
</dbReference>
<comment type="caution">
    <text evidence="5">The sequence shown here is derived from an EMBL/GenBank/DDBJ whole genome shotgun (WGS) entry which is preliminary data.</text>
</comment>
<keyword evidence="6" id="KW-1185">Reference proteome</keyword>
<feature type="domain" description="YDG" evidence="4">
    <location>
        <begin position="248"/>
        <end position="396"/>
    </location>
</feature>
<comment type="subcellular location">
    <subcellularLocation>
        <location evidence="2">Nucleus</location>
    </subcellularLocation>
</comment>
<dbReference type="PANTHER" id="PTHR14140:SF27">
    <property type="entry name" value="OS04G0289800 PROTEIN"/>
    <property type="match status" value="1"/>
</dbReference>
<organism evidence="5 6">
    <name type="scientific">Discina gigas</name>
    <dbReference type="NCBI Taxonomy" id="1032678"/>
    <lineage>
        <taxon>Eukaryota</taxon>
        <taxon>Fungi</taxon>
        <taxon>Dikarya</taxon>
        <taxon>Ascomycota</taxon>
        <taxon>Pezizomycotina</taxon>
        <taxon>Pezizomycetes</taxon>
        <taxon>Pezizales</taxon>
        <taxon>Discinaceae</taxon>
        <taxon>Discina</taxon>
    </lineage>
</organism>
<keyword evidence="1 2" id="KW-0539">Nucleus</keyword>
<dbReference type="InterPro" id="IPR045134">
    <property type="entry name" value="UHRF1/2-like"/>
</dbReference>
<evidence type="ECO:0000256" key="2">
    <source>
        <dbReference type="PROSITE-ProRule" id="PRU00358"/>
    </source>
</evidence>
<dbReference type="PROSITE" id="PS51015">
    <property type="entry name" value="YDG"/>
    <property type="match status" value="1"/>
</dbReference>
<gene>
    <name evidence="5" type="ORF">Q9L58_000265</name>
</gene>
<dbReference type="Proteomes" id="UP001447188">
    <property type="component" value="Unassembled WGS sequence"/>
</dbReference>
<evidence type="ECO:0000256" key="1">
    <source>
        <dbReference type="ARBA" id="ARBA00023242"/>
    </source>
</evidence>
<evidence type="ECO:0000313" key="6">
    <source>
        <dbReference type="Proteomes" id="UP001447188"/>
    </source>
</evidence>
<proteinExistence type="predicted"/>
<dbReference type="PANTHER" id="PTHR14140">
    <property type="entry name" value="E3 UBIQUITIN-PROTEIN LIGASE UHRF-RELATED"/>
    <property type="match status" value="1"/>
</dbReference>
<dbReference type="Pfam" id="PF02182">
    <property type="entry name" value="SAD_SRA"/>
    <property type="match status" value="1"/>
</dbReference>
<evidence type="ECO:0000256" key="3">
    <source>
        <dbReference type="SAM" id="MobiDB-lite"/>
    </source>
</evidence>
<feature type="region of interest" description="Disordered" evidence="3">
    <location>
        <begin position="1"/>
        <end position="51"/>
    </location>
</feature>
<dbReference type="SMART" id="SM00466">
    <property type="entry name" value="SRA"/>
    <property type="match status" value="1"/>
</dbReference>
<dbReference type="InterPro" id="IPR036987">
    <property type="entry name" value="SRA-YDG_sf"/>
</dbReference>
<evidence type="ECO:0000313" key="5">
    <source>
        <dbReference type="EMBL" id="KAL0640601.1"/>
    </source>
</evidence>
<accession>A0ABR3GYC4</accession>
<reference evidence="5 6" key="1">
    <citation type="submission" date="2024-02" db="EMBL/GenBank/DDBJ databases">
        <title>Discinaceae phylogenomics.</title>
        <authorList>
            <person name="Dirks A.C."/>
            <person name="James T.Y."/>
        </authorList>
    </citation>
    <scope>NUCLEOTIDE SEQUENCE [LARGE SCALE GENOMIC DNA]</scope>
    <source>
        <strain evidence="5 6">ACD0624</strain>
    </source>
</reference>
<name>A0ABR3GYC4_9PEZI</name>
<sequence>MSGAAGPSIWSIKPKKKNSAPEAAADGPSSRPSTRYNKRPHSAIKDEDEDSDLQEIFESGRGEHSQEIARLLDKRLRKSNPAARDGPGTTVSVRNVRSAGPKVSRSDRIALVSSAELIERTIKKFTSRRNQIEKEYQQDLQKMRACIHLLPFSNVDRDSVRSSGIRRALMALTEGEYEYLELPIDIILDAESILKKWGNADFDPALLKGIELAQTVKRSAGGGKKNTKRSTHYKLEDGYPFKKNPQVVGHNGLIIGDWWPLQICALRDGAHGEMEAGISGNKEHGCLSVILSGGTYSKDSDSLNYVLYCGTLGALTPSEQPYDPEGRTQTPGVPSANTLLLLTSMKKQTPIRLLRSHKGKSRYAPSVGIRYDGLYKVTEHEILDVAYAMYRFTLVREDGQPDVRWEGPGVRPNEVEVGEKGWGGLKNIMKGER</sequence>
<dbReference type="SUPFAM" id="SSF88697">
    <property type="entry name" value="PUA domain-like"/>
    <property type="match status" value="1"/>
</dbReference>
<dbReference type="InterPro" id="IPR015947">
    <property type="entry name" value="PUA-like_sf"/>
</dbReference>
<evidence type="ECO:0000259" key="4">
    <source>
        <dbReference type="PROSITE" id="PS51015"/>
    </source>
</evidence>
<dbReference type="InterPro" id="IPR003105">
    <property type="entry name" value="SRA_YDG"/>
</dbReference>
<dbReference type="Gene3D" id="2.30.280.10">
    <property type="entry name" value="SRA-YDG"/>
    <property type="match status" value="1"/>
</dbReference>